<sequence length="439" mass="47458">MAMIERMIASTAQGDLLGGLFWRAPTAGQSRGRALVEARALTSDATHWAQAQVGSHVRYGLFQPRASEEGVRLPKGTLAAAACFSRLVGQRAPNAALVLAVPASAQRKEDKYFVVCLEDGVPVIDVLSNEIDARNALGGEDRPIWSDNPVAYPNCEPADFAWLVSGGDRLARLQPMPINPWPIVGTGLAAAASLGAWVLVQHLHRVEAERKAVAAARAADPTPRYLAALAGQQASMATDRSTLVAATREIFGYRTWIPGWSLASAECSARAQACTRDWVRRGGSFEDLRRALPDETLEMLVPQGSSVPALDVARTRRLFTVARHTMLDPHRPLRSLQVTFSDAGPQLQRWRTADVVVDLKRPSLWPRVPEVPASFQHPAAVLAGDVDMHNVPGPFIVEALSSAPDFVSWESVRVDLGEGSDARGLLKFSASGVFYVAAR</sequence>
<name>A0A9X1YJB9_9BURK</name>
<evidence type="ECO:0000313" key="2">
    <source>
        <dbReference type="Proteomes" id="UP001139353"/>
    </source>
</evidence>
<evidence type="ECO:0000313" key="1">
    <source>
        <dbReference type="EMBL" id="MCK9686981.1"/>
    </source>
</evidence>
<evidence type="ECO:0008006" key="3">
    <source>
        <dbReference type="Google" id="ProtNLM"/>
    </source>
</evidence>
<gene>
    <name evidence="1" type="ORF">LPC04_14815</name>
</gene>
<accession>A0A9X1YJB9</accession>
<dbReference type="EMBL" id="JAJLJH010000003">
    <property type="protein sequence ID" value="MCK9686981.1"/>
    <property type="molecule type" value="Genomic_DNA"/>
</dbReference>
<organism evidence="1 2">
    <name type="scientific">Scleromatobacter humisilvae</name>
    <dbReference type="NCBI Taxonomy" id="2897159"/>
    <lineage>
        <taxon>Bacteria</taxon>
        <taxon>Pseudomonadati</taxon>
        <taxon>Pseudomonadota</taxon>
        <taxon>Betaproteobacteria</taxon>
        <taxon>Burkholderiales</taxon>
        <taxon>Sphaerotilaceae</taxon>
        <taxon>Scleromatobacter</taxon>
    </lineage>
</organism>
<protein>
    <recommendedName>
        <fullName evidence="3">Pilin accessory protein (PilO)</fullName>
    </recommendedName>
</protein>
<keyword evidence="2" id="KW-1185">Reference proteome</keyword>
<dbReference type="AlphaFoldDB" id="A0A9X1YJB9"/>
<dbReference type="Proteomes" id="UP001139353">
    <property type="component" value="Unassembled WGS sequence"/>
</dbReference>
<reference evidence="1" key="1">
    <citation type="submission" date="2021-11" db="EMBL/GenBank/DDBJ databases">
        <title>BS-T2-15 a new species belonging to the Comamonadaceae family isolated from the soil of a French oak forest.</title>
        <authorList>
            <person name="Mieszkin S."/>
            <person name="Alain K."/>
        </authorList>
    </citation>
    <scope>NUCLEOTIDE SEQUENCE</scope>
    <source>
        <strain evidence="1">BS-T2-15</strain>
    </source>
</reference>
<proteinExistence type="predicted"/>
<dbReference type="RefSeq" id="WP_275683017.1">
    <property type="nucleotide sequence ID" value="NZ_JAJLJH010000003.1"/>
</dbReference>
<comment type="caution">
    <text evidence="1">The sequence shown here is derived from an EMBL/GenBank/DDBJ whole genome shotgun (WGS) entry which is preliminary data.</text>
</comment>